<proteinExistence type="predicted"/>
<comment type="caution">
    <text evidence="1">The sequence shown here is derived from an EMBL/GenBank/DDBJ whole genome shotgun (WGS) entry which is preliminary data.</text>
</comment>
<keyword evidence="2" id="KW-1185">Reference proteome</keyword>
<evidence type="ECO:0000313" key="1">
    <source>
        <dbReference type="EMBL" id="KAI0050683.1"/>
    </source>
</evidence>
<reference evidence="1" key="2">
    <citation type="journal article" date="2022" name="New Phytol.">
        <title>Evolutionary transition to the ectomycorrhizal habit in the genomes of a hyperdiverse lineage of mushroom-forming fungi.</title>
        <authorList>
            <person name="Looney B."/>
            <person name="Miyauchi S."/>
            <person name="Morin E."/>
            <person name="Drula E."/>
            <person name="Courty P.E."/>
            <person name="Kohler A."/>
            <person name="Kuo A."/>
            <person name="LaButti K."/>
            <person name="Pangilinan J."/>
            <person name="Lipzen A."/>
            <person name="Riley R."/>
            <person name="Andreopoulos W."/>
            <person name="He G."/>
            <person name="Johnson J."/>
            <person name="Nolan M."/>
            <person name="Tritt A."/>
            <person name="Barry K.W."/>
            <person name="Grigoriev I.V."/>
            <person name="Nagy L.G."/>
            <person name="Hibbett D."/>
            <person name="Henrissat B."/>
            <person name="Matheny P.B."/>
            <person name="Labbe J."/>
            <person name="Martin F.M."/>
        </authorList>
    </citation>
    <scope>NUCLEOTIDE SEQUENCE</scope>
    <source>
        <strain evidence="1">FP105234-sp</strain>
    </source>
</reference>
<dbReference type="EMBL" id="MU275859">
    <property type="protein sequence ID" value="KAI0050683.1"/>
    <property type="molecule type" value="Genomic_DNA"/>
</dbReference>
<reference evidence="1" key="1">
    <citation type="submission" date="2021-02" db="EMBL/GenBank/DDBJ databases">
        <authorList>
            <consortium name="DOE Joint Genome Institute"/>
            <person name="Ahrendt S."/>
            <person name="Looney B.P."/>
            <person name="Miyauchi S."/>
            <person name="Morin E."/>
            <person name="Drula E."/>
            <person name="Courty P.E."/>
            <person name="Chicoki N."/>
            <person name="Fauchery L."/>
            <person name="Kohler A."/>
            <person name="Kuo A."/>
            <person name="Labutti K."/>
            <person name="Pangilinan J."/>
            <person name="Lipzen A."/>
            <person name="Riley R."/>
            <person name="Andreopoulos W."/>
            <person name="He G."/>
            <person name="Johnson J."/>
            <person name="Barry K.W."/>
            <person name="Grigoriev I.V."/>
            <person name="Nagy L."/>
            <person name="Hibbett D."/>
            <person name="Henrissat B."/>
            <person name="Matheny P.B."/>
            <person name="Labbe J."/>
            <person name="Martin F."/>
        </authorList>
    </citation>
    <scope>NUCLEOTIDE SEQUENCE</scope>
    <source>
        <strain evidence="1">FP105234-sp</strain>
    </source>
</reference>
<name>A0ACB8S2K9_9AGAM</name>
<organism evidence="1 2">
    <name type="scientific">Auriscalpium vulgare</name>
    <dbReference type="NCBI Taxonomy" id="40419"/>
    <lineage>
        <taxon>Eukaryota</taxon>
        <taxon>Fungi</taxon>
        <taxon>Dikarya</taxon>
        <taxon>Basidiomycota</taxon>
        <taxon>Agaricomycotina</taxon>
        <taxon>Agaricomycetes</taxon>
        <taxon>Russulales</taxon>
        <taxon>Auriscalpiaceae</taxon>
        <taxon>Auriscalpium</taxon>
    </lineage>
</organism>
<dbReference type="Proteomes" id="UP000814033">
    <property type="component" value="Unassembled WGS sequence"/>
</dbReference>
<protein>
    <submittedName>
        <fullName evidence="1">Uncharacterized protein</fullName>
    </submittedName>
</protein>
<sequence length="634" mass="70573">MADLMIQQAADGAQPLNPNPAPNLIDRMPVEILTEIICYALAGPLEADHDDRIRSILHVSRRWRSIAQNSREFRSHLPVPRPGADREETEEWLRRTYPYPIRIHAPAYVERDTLESDDYAHHPILGPLEVAVRKANLLRVREIHIEGSRDDEAYRLSLRPIPIVVVLKHLVNLGDDVCLPLEILRIRSDEIGPRSPDDLDSVRFPDLMESDWPFFPYLRLVDVKGGQLFPDLTLFTSPVLTTVSLEQVTDPEEFGLWFTWESLRNELGAFSNSVEVLKLDTNILRAGAEDMDEVTPVLHNLQVEVGASSNAVEVLTLESHGIVPDDVDMDEITPVLPGLQVGPGAVTNAADVLTPILPGDEDSNEFPTVLPNLRYLRVSETPVAAAKLLRNVVFPRTADLHFSFTLDRADLPRYKTYTLPADYWKGDAPFQDLTIYSSEPNQVSWFAVPPKEAVQAGSLQLDVQCGSEDESLFPEHHEFLLSFSAKLLVAVRRLRISTPHFPSRALWQDILVHAPQVQELVITSEAALAGWIKAMSGHSGIPLVPWKVVIKDTTFHGIAPFVDLALFLCGGVSLGCKRVSFVDCKFEGMMKETWQTIIDMIGCVSAGTVRASAGHGPAGGETFDDIAVIFRVAW</sequence>
<evidence type="ECO:0000313" key="2">
    <source>
        <dbReference type="Proteomes" id="UP000814033"/>
    </source>
</evidence>
<accession>A0ACB8S2K9</accession>
<gene>
    <name evidence="1" type="ORF">FA95DRAFT_1603323</name>
</gene>